<sequence length="254" mass="28597">MKITGDEFGPLSVVDGNYDKTFRDDFLILYRLFGGAASEGGQFWTVQRHDGDESYRDALAVARRWNTLEDYTCLVVPKGVCMYEGIAAPHGGYPGGGLQVFIPQSISKPLFAFPKLFMARASSSDMEQWKSVVDTVGKAQSDIFNRWNKKRIERITSNSRNLALRGRHFRSLPSAVQRALRDPTTGNSTASKVVLPQGTYKLHEERIKHIDGSCQTLSLSVKTEFVKSTTRTYQSGRTTIVETTNYYNIVYIWS</sequence>
<dbReference type="AlphaFoldDB" id="A0A9W9YDK6"/>
<dbReference type="Proteomes" id="UP001163046">
    <property type="component" value="Unassembled WGS sequence"/>
</dbReference>
<gene>
    <name evidence="1" type="ORF">OS493_024510</name>
</gene>
<evidence type="ECO:0000313" key="2">
    <source>
        <dbReference type="Proteomes" id="UP001163046"/>
    </source>
</evidence>
<evidence type="ECO:0000313" key="1">
    <source>
        <dbReference type="EMBL" id="KAJ7328589.1"/>
    </source>
</evidence>
<dbReference type="OrthoDB" id="6139886at2759"/>
<organism evidence="1 2">
    <name type="scientific">Desmophyllum pertusum</name>
    <dbReference type="NCBI Taxonomy" id="174260"/>
    <lineage>
        <taxon>Eukaryota</taxon>
        <taxon>Metazoa</taxon>
        <taxon>Cnidaria</taxon>
        <taxon>Anthozoa</taxon>
        <taxon>Hexacorallia</taxon>
        <taxon>Scleractinia</taxon>
        <taxon>Caryophylliina</taxon>
        <taxon>Caryophylliidae</taxon>
        <taxon>Desmophyllum</taxon>
    </lineage>
</organism>
<accession>A0A9W9YDK6</accession>
<keyword evidence="2" id="KW-1185">Reference proteome</keyword>
<protein>
    <submittedName>
        <fullName evidence="1">Uncharacterized protein</fullName>
    </submittedName>
</protein>
<name>A0A9W9YDK6_9CNID</name>
<comment type="caution">
    <text evidence="1">The sequence shown here is derived from an EMBL/GenBank/DDBJ whole genome shotgun (WGS) entry which is preliminary data.</text>
</comment>
<reference evidence="1" key="1">
    <citation type="submission" date="2023-01" db="EMBL/GenBank/DDBJ databases">
        <title>Genome assembly of the deep-sea coral Lophelia pertusa.</title>
        <authorList>
            <person name="Herrera S."/>
            <person name="Cordes E."/>
        </authorList>
    </citation>
    <scope>NUCLEOTIDE SEQUENCE</scope>
    <source>
        <strain evidence="1">USNM1676648</strain>
        <tissue evidence="1">Polyp</tissue>
    </source>
</reference>
<dbReference type="EMBL" id="MU827796">
    <property type="protein sequence ID" value="KAJ7328589.1"/>
    <property type="molecule type" value="Genomic_DNA"/>
</dbReference>
<proteinExistence type="predicted"/>